<accession>A0A8E2AZ67</accession>
<dbReference type="RefSeq" id="WP_183123026.1">
    <property type="nucleotide sequence ID" value="NZ_JACJHR010000004.1"/>
</dbReference>
<dbReference type="InterPro" id="IPR029278">
    <property type="entry name" value="Imm26"/>
</dbReference>
<sequence length="177" mass="19901">MTRRGAKQKYREGDWFAVPLERGKYALGMIARSTRKSPSIFFGYFFGPARGSVPLLSDVEGLQPGDAIWLSQFGDVGLHDGTWLVLGQSPDWHRAEWPMPVFAHKDALIPDRYVRREYPNEDPGIHPTQQRISAEEAATLPEDGLAGSGFVEQRLTKLLTQQTCPSVATPSRKEIRY</sequence>
<dbReference type="Pfam" id="PF15428">
    <property type="entry name" value="Imm26"/>
    <property type="match status" value="1"/>
</dbReference>
<gene>
    <name evidence="1" type="ORF">H5411_04860</name>
</gene>
<dbReference type="EMBL" id="JACJHR010000004">
    <property type="protein sequence ID" value="MBB2498466.1"/>
    <property type="molecule type" value="Genomic_DNA"/>
</dbReference>
<evidence type="ECO:0000313" key="1">
    <source>
        <dbReference type="EMBL" id="MBB2498466.1"/>
    </source>
</evidence>
<proteinExistence type="predicted"/>
<reference evidence="1 2" key="1">
    <citation type="submission" date="2020-08" db="EMBL/GenBank/DDBJ databases">
        <title>Amycolatopsis echigonensis JCM 21831.</title>
        <authorList>
            <person name="Tedsree N."/>
            <person name="Kuncharoen N."/>
            <person name="Likhitwitayawuid K."/>
            <person name="Tanasupawat S."/>
        </authorList>
    </citation>
    <scope>NUCLEOTIDE SEQUENCE [LARGE SCALE GENOMIC DNA]</scope>
    <source>
        <strain evidence="1 2">JCM 21831</strain>
    </source>
</reference>
<organism evidence="1 2">
    <name type="scientific">Amycolatopsis echigonensis</name>
    <dbReference type="NCBI Taxonomy" id="2576905"/>
    <lineage>
        <taxon>Bacteria</taxon>
        <taxon>Bacillati</taxon>
        <taxon>Actinomycetota</taxon>
        <taxon>Actinomycetes</taxon>
        <taxon>Pseudonocardiales</taxon>
        <taxon>Pseudonocardiaceae</taxon>
        <taxon>Amycolatopsis</taxon>
    </lineage>
</organism>
<comment type="caution">
    <text evidence="1">The sequence shown here is derived from an EMBL/GenBank/DDBJ whole genome shotgun (WGS) entry which is preliminary data.</text>
</comment>
<name>A0A8E2AZ67_9PSEU</name>
<dbReference type="AlphaFoldDB" id="A0A8E2AZ67"/>
<evidence type="ECO:0000313" key="2">
    <source>
        <dbReference type="Proteomes" id="UP000550260"/>
    </source>
</evidence>
<dbReference type="Proteomes" id="UP000550260">
    <property type="component" value="Unassembled WGS sequence"/>
</dbReference>
<protein>
    <submittedName>
        <fullName evidence="1">Immunity 26/phosphotriesterase HocA family protein</fullName>
    </submittedName>
</protein>